<evidence type="ECO:0000313" key="3">
    <source>
        <dbReference type="EMBL" id="EFI34577.1"/>
    </source>
</evidence>
<dbReference type="PANTHER" id="PTHR39962">
    <property type="entry name" value="BLL4848 PROTEIN"/>
    <property type="match status" value="1"/>
</dbReference>
<dbReference type="Pfam" id="PF06230">
    <property type="entry name" value="LpxI_C"/>
    <property type="match status" value="1"/>
</dbReference>
<gene>
    <name evidence="3" type="ORF">Dthio_PD1949</name>
</gene>
<protein>
    <recommendedName>
        <fullName evidence="5">DUF1009 domain-containing protein</fullName>
    </recommendedName>
</protein>
<keyword evidence="4" id="KW-1185">Reference proteome</keyword>
<reference evidence="3" key="1">
    <citation type="submission" date="2010-05" db="EMBL/GenBank/DDBJ databases">
        <title>The draft genome of Desulfonatronospira thiodismutans ASO3-1.</title>
        <authorList>
            <consortium name="US DOE Joint Genome Institute (JGI-PGF)"/>
            <person name="Lucas S."/>
            <person name="Copeland A."/>
            <person name="Lapidus A."/>
            <person name="Cheng J.-F."/>
            <person name="Bruce D."/>
            <person name="Goodwin L."/>
            <person name="Pitluck S."/>
            <person name="Chertkov O."/>
            <person name="Brettin T."/>
            <person name="Detter J.C."/>
            <person name="Han C."/>
            <person name="Land M.L."/>
            <person name="Hauser L."/>
            <person name="Kyrpides N."/>
            <person name="Mikhailova N."/>
            <person name="Muyzer G."/>
            <person name="Woyke T."/>
        </authorList>
    </citation>
    <scope>NUCLEOTIDE SEQUENCE [LARGE SCALE GENOMIC DNA]</scope>
    <source>
        <strain evidence="3">ASO3-1</strain>
    </source>
</reference>
<dbReference type="InterPro" id="IPR043167">
    <property type="entry name" value="LpxI_C_sf"/>
</dbReference>
<feature type="domain" description="LpxI C-terminal" evidence="1">
    <location>
        <begin position="137"/>
        <end position="266"/>
    </location>
</feature>
<dbReference type="PANTHER" id="PTHR39962:SF1">
    <property type="entry name" value="LPXI FAMILY PROTEIN"/>
    <property type="match status" value="1"/>
</dbReference>
<dbReference type="AlphaFoldDB" id="D6SPA1"/>
<dbReference type="Gene3D" id="3.40.140.80">
    <property type="match status" value="1"/>
</dbReference>
<proteinExistence type="predicted"/>
<comment type="caution">
    <text evidence="3">The sequence shown here is derived from an EMBL/GenBank/DDBJ whole genome shotgun (WGS) entry which is preliminary data.</text>
</comment>
<dbReference type="eggNOG" id="COG3494">
    <property type="taxonomic scope" value="Bacteria"/>
</dbReference>
<name>D6SPA1_9BACT</name>
<dbReference type="OrthoDB" id="9789836at2"/>
<dbReference type="Proteomes" id="UP000005496">
    <property type="component" value="Unassembled WGS sequence"/>
</dbReference>
<organism evidence="3 4">
    <name type="scientific">Desulfonatronospira thiodismutans ASO3-1</name>
    <dbReference type="NCBI Taxonomy" id="555779"/>
    <lineage>
        <taxon>Bacteria</taxon>
        <taxon>Pseudomonadati</taxon>
        <taxon>Thermodesulfobacteriota</taxon>
        <taxon>Desulfovibrionia</taxon>
        <taxon>Desulfovibrionales</taxon>
        <taxon>Desulfonatronovibrionaceae</taxon>
        <taxon>Desulfonatronospira</taxon>
    </lineage>
</organism>
<accession>D6SPA1</accession>
<evidence type="ECO:0000313" key="4">
    <source>
        <dbReference type="Proteomes" id="UP000005496"/>
    </source>
</evidence>
<dbReference type="RefSeq" id="WP_008869897.1">
    <property type="nucleotide sequence ID" value="NZ_ACJN02000002.1"/>
</dbReference>
<dbReference type="Pfam" id="PF17930">
    <property type="entry name" value="LpxI_N"/>
    <property type="match status" value="1"/>
</dbReference>
<dbReference type="EMBL" id="ACJN02000002">
    <property type="protein sequence ID" value="EFI34577.1"/>
    <property type="molecule type" value="Genomic_DNA"/>
</dbReference>
<dbReference type="InterPro" id="IPR010415">
    <property type="entry name" value="LpxI_C"/>
</dbReference>
<sequence length="279" mass="30217">MAGSKKLGIIAGGGSFPLLVAQNARKQGYRVAAAAFEKETLPEIQAYTDQLVWLKLGQLGRLIRFLHQAGVSHVVFAGPINKPRAFDLRPDFRAIKLLVNLRSRNDNALLSSVADELHREGLEVISAIEFVPELISPAGLQSRRAPSFAEKKDILFAWPIIKQIGSLDIGQCIVVKERAVVAVEAIEGTDRAILRAGELSGSSLTVVKIFKPGQDQRIDLPALGSQTVRTMIQAGATCLAYESGTSLFFDRAEAVSLADEHKICLVGIDPDNPEAVQKL</sequence>
<dbReference type="Gene3D" id="3.40.50.20">
    <property type="match status" value="1"/>
</dbReference>
<evidence type="ECO:0000259" key="2">
    <source>
        <dbReference type="Pfam" id="PF17930"/>
    </source>
</evidence>
<evidence type="ECO:0008006" key="5">
    <source>
        <dbReference type="Google" id="ProtNLM"/>
    </source>
</evidence>
<evidence type="ECO:0000259" key="1">
    <source>
        <dbReference type="Pfam" id="PF06230"/>
    </source>
</evidence>
<dbReference type="InterPro" id="IPR053174">
    <property type="entry name" value="LpxI"/>
</dbReference>
<dbReference type="InterPro" id="IPR041255">
    <property type="entry name" value="LpxI_N"/>
</dbReference>
<feature type="domain" description="LpxI N-terminal" evidence="2">
    <location>
        <begin position="6"/>
        <end position="134"/>
    </location>
</feature>